<keyword evidence="1" id="KW-1133">Transmembrane helix</keyword>
<feature type="domain" description="DUF4218" evidence="2">
    <location>
        <begin position="87"/>
        <end position="188"/>
    </location>
</feature>
<reference evidence="4" key="1">
    <citation type="submission" date="2025-08" db="UniProtKB">
        <authorList>
            <consortium name="RefSeq"/>
        </authorList>
    </citation>
    <scope>IDENTIFICATION</scope>
</reference>
<keyword evidence="1" id="KW-0812">Transmembrane</keyword>
<protein>
    <recommendedName>
        <fullName evidence="5">Transposase-associated domain-containing protein</fullName>
    </recommendedName>
</protein>
<evidence type="ECO:0000256" key="1">
    <source>
        <dbReference type="SAM" id="Phobius"/>
    </source>
</evidence>
<dbReference type="PaxDb" id="4097-A0A1S4AP40"/>
<evidence type="ECO:0000259" key="3">
    <source>
        <dbReference type="Pfam" id="PF13963"/>
    </source>
</evidence>
<organism evidence="4">
    <name type="scientific">Nicotiana tabacum</name>
    <name type="common">Common tobacco</name>
    <dbReference type="NCBI Taxonomy" id="4097"/>
    <lineage>
        <taxon>Eukaryota</taxon>
        <taxon>Viridiplantae</taxon>
        <taxon>Streptophyta</taxon>
        <taxon>Embryophyta</taxon>
        <taxon>Tracheophyta</taxon>
        <taxon>Spermatophyta</taxon>
        <taxon>Magnoliopsida</taxon>
        <taxon>eudicotyledons</taxon>
        <taxon>Gunneridae</taxon>
        <taxon>Pentapetalae</taxon>
        <taxon>asterids</taxon>
        <taxon>lamiids</taxon>
        <taxon>Solanales</taxon>
        <taxon>Solanaceae</taxon>
        <taxon>Nicotianoideae</taxon>
        <taxon>Nicotianeae</taxon>
        <taxon>Nicotiana</taxon>
    </lineage>
</organism>
<dbReference type="Pfam" id="PF13963">
    <property type="entry name" value="Transpos_assoc"/>
    <property type="match status" value="1"/>
</dbReference>
<proteinExistence type="predicted"/>
<dbReference type="AlphaFoldDB" id="A0A1S4AP40"/>
<evidence type="ECO:0000259" key="2">
    <source>
        <dbReference type="Pfam" id="PF13960"/>
    </source>
</evidence>
<gene>
    <name evidence="4" type="primary">LOC107799610</name>
</gene>
<feature type="transmembrane region" description="Helical" evidence="1">
    <location>
        <begin position="213"/>
        <end position="230"/>
    </location>
</feature>
<dbReference type="InterPro" id="IPR029480">
    <property type="entry name" value="Transpos_assoc"/>
</dbReference>
<dbReference type="PANTHER" id="PTHR48258:SF4">
    <property type="entry name" value="DUF4216 DOMAIN-CONTAINING PROTEIN"/>
    <property type="match status" value="1"/>
</dbReference>
<dbReference type="OrthoDB" id="10327889at2759"/>
<dbReference type="Pfam" id="PF13960">
    <property type="entry name" value="DUF4218"/>
    <property type="match status" value="1"/>
</dbReference>
<dbReference type="InterPro" id="IPR025452">
    <property type="entry name" value="DUF4218"/>
</dbReference>
<sequence>MEGDRRWMYDRNHPNRGGLKEEFVEDVKGFIAYTKTLPEFRNEGTIRCPCAKCKCIKLLIPEDVKVHLYRNRFRKYYYVWTVHGEKNLVLMESNIHLIINKLAKKFPCDFFNVMEHLPVHLVREARLGGLVQCRWMYPFERTICKCKRTMKQKSKIEGSICEAYLVKESSHFYSYYFEHHVLCLRNRPNWHDDEGDNDTMKVIMIFWHRRYPYSIKFTFIIIVIFLLNNFKRILEEFIQSQSIDDQGRQIQPTQEEIMDMWIKAAGGCIRGESTALNQSLVSAVVLLNCLILILRHIARLIWMSLSN</sequence>
<name>A0A1S4AP40_TOBAC</name>
<dbReference type="PANTHER" id="PTHR48258">
    <property type="entry name" value="DUF4218 DOMAIN-CONTAINING PROTEIN-RELATED"/>
    <property type="match status" value="1"/>
</dbReference>
<evidence type="ECO:0008006" key="5">
    <source>
        <dbReference type="Google" id="ProtNLM"/>
    </source>
</evidence>
<feature type="transmembrane region" description="Helical" evidence="1">
    <location>
        <begin position="280"/>
        <end position="298"/>
    </location>
</feature>
<dbReference type="KEGG" id="nta:107799610"/>
<evidence type="ECO:0000313" key="4">
    <source>
        <dbReference type="RefSeq" id="XP_016478238.1"/>
    </source>
</evidence>
<accession>A0A1S4AP40</accession>
<feature type="domain" description="Transposase-associated" evidence="3">
    <location>
        <begin position="5"/>
        <end position="85"/>
    </location>
</feature>
<keyword evidence="1" id="KW-0472">Membrane</keyword>
<dbReference type="RefSeq" id="XP_016478238.1">
    <property type="nucleotide sequence ID" value="XM_016622752.1"/>
</dbReference>